<dbReference type="GO" id="GO:0006814">
    <property type="term" value="P:sodium ion transport"/>
    <property type="evidence" value="ECO:0007669"/>
    <property type="project" value="UniProtKB-KW"/>
</dbReference>
<comment type="subcellular location">
    <subcellularLocation>
        <location evidence="1">Cell membrane</location>
        <topology evidence="1">Multi-pass membrane protein</topology>
    </subcellularLocation>
</comment>
<keyword evidence="4" id="KW-1003">Cell membrane</keyword>
<sequence>MAFLNWEDYVICVVTLVFSLGVGLFYSLRRSEKQKTTHEFIMGDGKMAVIPVAVSLMVTLISGITMFGVPAEVYMYGMQMFIGTTAIFFSNLLNMHLLLPAQKKLRITSVNQVTG</sequence>
<proteinExistence type="inferred from homology"/>
<keyword evidence="14" id="KW-1185">Reference proteome</keyword>
<dbReference type="Proteomes" id="UP000242188">
    <property type="component" value="Unassembled WGS sequence"/>
</dbReference>
<evidence type="ECO:0000256" key="12">
    <source>
        <dbReference type="SAM" id="Phobius"/>
    </source>
</evidence>
<comment type="caution">
    <text evidence="13">The sequence shown here is derived from an EMBL/GenBank/DDBJ whole genome shotgun (WGS) entry which is preliminary data.</text>
</comment>
<evidence type="ECO:0000256" key="8">
    <source>
        <dbReference type="ARBA" id="ARBA00023065"/>
    </source>
</evidence>
<dbReference type="Pfam" id="PF00474">
    <property type="entry name" value="SSF"/>
    <property type="match status" value="1"/>
</dbReference>
<gene>
    <name evidence="13" type="ORF">KP79_PYT20194</name>
</gene>
<dbReference type="Gene3D" id="1.20.1730.10">
    <property type="entry name" value="Sodium/glucose cotransporter"/>
    <property type="match status" value="1"/>
</dbReference>
<keyword evidence="5 12" id="KW-0812">Transmembrane</keyword>
<accession>A0A210QUC3</accession>
<keyword evidence="7" id="KW-0915">Sodium</keyword>
<comment type="similarity">
    <text evidence="2 11">Belongs to the sodium:solute symporter (SSF) (TC 2.A.21) family.</text>
</comment>
<dbReference type="GO" id="GO:0005886">
    <property type="term" value="C:plasma membrane"/>
    <property type="evidence" value="ECO:0007669"/>
    <property type="project" value="UniProtKB-SubCell"/>
</dbReference>
<feature type="transmembrane region" description="Helical" evidence="12">
    <location>
        <begin position="6"/>
        <end position="26"/>
    </location>
</feature>
<dbReference type="InterPro" id="IPR051163">
    <property type="entry name" value="Sodium:Solute_Symporter_SSF"/>
</dbReference>
<dbReference type="PROSITE" id="PS50283">
    <property type="entry name" value="NA_SOLUT_SYMP_3"/>
    <property type="match status" value="1"/>
</dbReference>
<evidence type="ECO:0000256" key="11">
    <source>
        <dbReference type="RuleBase" id="RU362091"/>
    </source>
</evidence>
<evidence type="ECO:0000256" key="5">
    <source>
        <dbReference type="ARBA" id="ARBA00022692"/>
    </source>
</evidence>
<evidence type="ECO:0000313" key="14">
    <source>
        <dbReference type="Proteomes" id="UP000242188"/>
    </source>
</evidence>
<dbReference type="OrthoDB" id="6132759at2759"/>
<dbReference type="InterPro" id="IPR038377">
    <property type="entry name" value="Na/Glc_symporter_sf"/>
</dbReference>
<evidence type="ECO:0000256" key="6">
    <source>
        <dbReference type="ARBA" id="ARBA00022989"/>
    </source>
</evidence>
<dbReference type="PANTHER" id="PTHR42985:SF40">
    <property type="entry name" value="LD47995P-RELATED"/>
    <property type="match status" value="1"/>
</dbReference>
<dbReference type="InterPro" id="IPR001734">
    <property type="entry name" value="Na/solute_symporter"/>
</dbReference>
<evidence type="ECO:0000256" key="7">
    <source>
        <dbReference type="ARBA" id="ARBA00023053"/>
    </source>
</evidence>
<evidence type="ECO:0000256" key="2">
    <source>
        <dbReference type="ARBA" id="ARBA00006434"/>
    </source>
</evidence>
<dbReference type="AlphaFoldDB" id="A0A210QUC3"/>
<feature type="transmembrane region" description="Helical" evidence="12">
    <location>
        <begin position="47"/>
        <end position="67"/>
    </location>
</feature>
<dbReference type="EMBL" id="NEDP02001821">
    <property type="protein sequence ID" value="OWF52340.1"/>
    <property type="molecule type" value="Genomic_DNA"/>
</dbReference>
<keyword evidence="3" id="KW-0813">Transport</keyword>
<protein>
    <submittedName>
        <fullName evidence="13">Sodium-dependent multivitamin transporter</fullName>
    </submittedName>
</protein>
<reference evidence="13 14" key="1">
    <citation type="journal article" date="2017" name="Nat. Ecol. Evol.">
        <title>Scallop genome provides insights into evolution of bilaterian karyotype and development.</title>
        <authorList>
            <person name="Wang S."/>
            <person name="Zhang J."/>
            <person name="Jiao W."/>
            <person name="Li J."/>
            <person name="Xun X."/>
            <person name="Sun Y."/>
            <person name="Guo X."/>
            <person name="Huan P."/>
            <person name="Dong B."/>
            <person name="Zhang L."/>
            <person name="Hu X."/>
            <person name="Sun X."/>
            <person name="Wang J."/>
            <person name="Zhao C."/>
            <person name="Wang Y."/>
            <person name="Wang D."/>
            <person name="Huang X."/>
            <person name="Wang R."/>
            <person name="Lv J."/>
            <person name="Li Y."/>
            <person name="Zhang Z."/>
            <person name="Liu B."/>
            <person name="Lu W."/>
            <person name="Hui Y."/>
            <person name="Liang J."/>
            <person name="Zhou Z."/>
            <person name="Hou R."/>
            <person name="Li X."/>
            <person name="Liu Y."/>
            <person name="Li H."/>
            <person name="Ning X."/>
            <person name="Lin Y."/>
            <person name="Zhao L."/>
            <person name="Xing Q."/>
            <person name="Dou J."/>
            <person name="Li Y."/>
            <person name="Mao J."/>
            <person name="Guo H."/>
            <person name="Dou H."/>
            <person name="Li T."/>
            <person name="Mu C."/>
            <person name="Jiang W."/>
            <person name="Fu Q."/>
            <person name="Fu X."/>
            <person name="Miao Y."/>
            <person name="Liu J."/>
            <person name="Yu Q."/>
            <person name="Li R."/>
            <person name="Liao H."/>
            <person name="Li X."/>
            <person name="Kong Y."/>
            <person name="Jiang Z."/>
            <person name="Chourrout D."/>
            <person name="Li R."/>
            <person name="Bao Z."/>
        </authorList>
    </citation>
    <scope>NUCLEOTIDE SEQUENCE [LARGE SCALE GENOMIC DNA]</scope>
    <source>
        <strain evidence="13 14">PY_sf001</strain>
    </source>
</reference>
<evidence type="ECO:0000256" key="10">
    <source>
        <dbReference type="ARBA" id="ARBA00023201"/>
    </source>
</evidence>
<dbReference type="STRING" id="6573.A0A210QUC3"/>
<keyword evidence="6 12" id="KW-1133">Transmembrane helix</keyword>
<keyword evidence="9 12" id="KW-0472">Membrane</keyword>
<evidence type="ECO:0000256" key="9">
    <source>
        <dbReference type="ARBA" id="ARBA00023136"/>
    </source>
</evidence>
<evidence type="ECO:0000256" key="1">
    <source>
        <dbReference type="ARBA" id="ARBA00004651"/>
    </source>
</evidence>
<organism evidence="13 14">
    <name type="scientific">Mizuhopecten yessoensis</name>
    <name type="common">Japanese scallop</name>
    <name type="synonym">Patinopecten yessoensis</name>
    <dbReference type="NCBI Taxonomy" id="6573"/>
    <lineage>
        <taxon>Eukaryota</taxon>
        <taxon>Metazoa</taxon>
        <taxon>Spiralia</taxon>
        <taxon>Lophotrochozoa</taxon>
        <taxon>Mollusca</taxon>
        <taxon>Bivalvia</taxon>
        <taxon>Autobranchia</taxon>
        <taxon>Pteriomorphia</taxon>
        <taxon>Pectinida</taxon>
        <taxon>Pectinoidea</taxon>
        <taxon>Pectinidae</taxon>
        <taxon>Mizuhopecten</taxon>
    </lineage>
</organism>
<keyword evidence="10" id="KW-0739">Sodium transport</keyword>
<name>A0A210QUC3_MIZYE</name>
<feature type="transmembrane region" description="Helical" evidence="12">
    <location>
        <begin position="73"/>
        <end position="99"/>
    </location>
</feature>
<dbReference type="PANTHER" id="PTHR42985">
    <property type="entry name" value="SODIUM-COUPLED MONOCARBOXYLATE TRANSPORTER"/>
    <property type="match status" value="1"/>
</dbReference>
<keyword evidence="8" id="KW-0406">Ion transport</keyword>
<dbReference type="GO" id="GO:0015293">
    <property type="term" value="F:symporter activity"/>
    <property type="evidence" value="ECO:0007669"/>
    <property type="project" value="TreeGrafter"/>
</dbReference>
<evidence type="ECO:0000313" key="13">
    <source>
        <dbReference type="EMBL" id="OWF52340.1"/>
    </source>
</evidence>
<evidence type="ECO:0000256" key="3">
    <source>
        <dbReference type="ARBA" id="ARBA00022448"/>
    </source>
</evidence>
<evidence type="ECO:0000256" key="4">
    <source>
        <dbReference type="ARBA" id="ARBA00022475"/>
    </source>
</evidence>